<name>A0A0N7KXI7_9HYPH</name>
<sequence length="290" mass="30484">MTMRAIDHLVLSFDDLATARERLGALGFTVAPDAVHPFGTGNACVFLADGVYLEPLAVVDAAAQAEALAEGNVFVARDAAFRSEHNLPGFSGLAFRSADALADREALTAQDLAEPATVDFSRTFRQGDGAEATLSFRLAFARLLPGFVASLFFCEARHSVAPDRSALSRHANGADGLLRIVLVGTVDEETRRLLETIAGSALTSDGSGGTTLTLANVVLEFLTPSLAQARYGVAAVDDRLRLAGMVLAVADIEQARAALAPDVVTERDGRIVATLGPASTPFIAFEERPS</sequence>
<dbReference type="InterPro" id="IPR025870">
    <property type="entry name" value="Glyoxalase-like_dom"/>
</dbReference>
<reference evidence="2" key="1">
    <citation type="journal article" date="2015" name="Proc. Natl. Acad. Sci. U.S.A.">
        <title>Bacterial clade with the ribosomal RNA operon on a small plasmid rather than the chromosome.</title>
        <authorList>
            <person name="Anda M."/>
            <person name="Ohtsubo Y."/>
            <person name="Okubo T."/>
            <person name="Sugawara M."/>
            <person name="Nagata Y."/>
            <person name="Tsuda M."/>
            <person name="Minamisawa K."/>
            <person name="Mitsui H."/>
        </authorList>
    </citation>
    <scope>NUCLEOTIDE SEQUENCE</scope>
    <source>
        <strain evidence="2">DSM 14790</strain>
    </source>
</reference>
<dbReference type="EMBL" id="LC066374">
    <property type="protein sequence ID" value="BAT27033.1"/>
    <property type="molecule type" value="Genomic_DNA"/>
</dbReference>
<organism evidence="2">
    <name type="scientific">Aurantimonas coralicida</name>
    <dbReference type="NCBI Taxonomy" id="182270"/>
    <lineage>
        <taxon>Bacteria</taxon>
        <taxon>Pseudomonadati</taxon>
        <taxon>Pseudomonadota</taxon>
        <taxon>Alphaproteobacteria</taxon>
        <taxon>Hyphomicrobiales</taxon>
        <taxon>Aurantimonadaceae</taxon>
        <taxon>Aurantimonas</taxon>
    </lineage>
</organism>
<dbReference type="PANTHER" id="PTHR40265">
    <property type="entry name" value="BLL2707 PROTEIN"/>
    <property type="match status" value="1"/>
</dbReference>
<feature type="domain" description="Glyoxalase-like" evidence="1">
    <location>
        <begin position="6"/>
        <end position="196"/>
    </location>
</feature>
<evidence type="ECO:0000313" key="2">
    <source>
        <dbReference type="EMBL" id="BAT27033.1"/>
    </source>
</evidence>
<accession>A0A0N7KXI7</accession>
<proteinExistence type="predicted"/>
<dbReference type="AlphaFoldDB" id="A0A0N7KXI7"/>
<dbReference type="Gene3D" id="3.10.180.10">
    <property type="entry name" value="2,3-Dihydroxybiphenyl 1,2-Dioxygenase, domain 1"/>
    <property type="match status" value="1"/>
</dbReference>
<dbReference type="SUPFAM" id="SSF54593">
    <property type="entry name" value="Glyoxalase/Bleomycin resistance protein/Dihydroxybiphenyl dioxygenase"/>
    <property type="match status" value="1"/>
</dbReference>
<dbReference type="InterPro" id="IPR029068">
    <property type="entry name" value="Glyas_Bleomycin-R_OHBP_Dase"/>
</dbReference>
<protein>
    <recommendedName>
        <fullName evidence="1">Glyoxalase-like domain-containing protein</fullName>
    </recommendedName>
</protein>
<dbReference type="PANTHER" id="PTHR40265:SF1">
    <property type="entry name" value="GLYOXALASE-LIKE DOMAIN-CONTAINING PROTEIN"/>
    <property type="match status" value="1"/>
</dbReference>
<evidence type="ECO:0000259" key="1">
    <source>
        <dbReference type="Pfam" id="PF13468"/>
    </source>
</evidence>
<dbReference type="Pfam" id="PF13468">
    <property type="entry name" value="Glyoxalase_3"/>
    <property type="match status" value="1"/>
</dbReference>